<proteinExistence type="predicted"/>
<reference evidence="2 3" key="1">
    <citation type="submission" date="2020-08" db="EMBL/GenBank/DDBJ databases">
        <title>Description of novel Flavobacterium F-400 isolate.</title>
        <authorList>
            <person name="Saticioglu I."/>
            <person name="Duman M."/>
            <person name="Altun S."/>
        </authorList>
    </citation>
    <scope>NUCLEOTIDE SEQUENCE [LARGE SCALE GENOMIC DNA]</scope>
    <source>
        <strain evidence="2 3">F-400</strain>
    </source>
</reference>
<evidence type="ECO:0000259" key="1">
    <source>
        <dbReference type="Pfam" id="PF00535"/>
    </source>
</evidence>
<dbReference type="RefSeq" id="WP_166136324.1">
    <property type="nucleotide sequence ID" value="NZ_JAAOBY010000005.1"/>
</dbReference>
<dbReference type="InterPro" id="IPR001173">
    <property type="entry name" value="Glyco_trans_2-like"/>
</dbReference>
<organism evidence="2 3">
    <name type="scientific">Flavobacterium turcicum</name>
    <dbReference type="NCBI Taxonomy" id="2764718"/>
    <lineage>
        <taxon>Bacteria</taxon>
        <taxon>Pseudomonadati</taxon>
        <taxon>Bacteroidota</taxon>
        <taxon>Flavobacteriia</taxon>
        <taxon>Flavobacteriales</taxon>
        <taxon>Flavobacteriaceae</taxon>
        <taxon>Flavobacterium</taxon>
    </lineage>
</organism>
<dbReference type="Pfam" id="PF00535">
    <property type="entry name" value="Glycos_transf_2"/>
    <property type="match status" value="1"/>
</dbReference>
<comment type="caution">
    <text evidence="2">The sequence shown here is derived from an EMBL/GenBank/DDBJ whole genome shotgun (WGS) entry which is preliminary data.</text>
</comment>
<evidence type="ECO:0000313" key="2">
    <source>
        <dbReference type="EMBL" id="MBC5863640.1"/>
    </source>
</evidence>
<dbReference type="InterPro" id="IPR029044">
    <property type="entry name" value="Nucleotide-diphossugar_trans"/>
</dbReference>
<dbReference type="Gene3D" id="3.90.550.10">
    <property type="entry name" value="Spore Coat Polysaccharide Biosynthesis Protein SpsA, Chain A"/>
    <property type="match status" value="1"/>
</dbReference>
<dbReference type="Proteomes" id="UP000621670">
    <property type="component" value="Unassembled WGS sequence"/>
</dbReference>
<evidence type="ECO:0000313" key="3">
    <source>
        <dbReference type="Proteomes" id="UP000621670"/>
    </source>
</evidence>
<gene>
    <name evidence="2" type="ORF">H8R26_09420</name>
</gene>
<keyword evidence="3" id="KW-1185">Reference proteome</keyword>
<accession>A0ABR7JGL9</accession>
<dbReference type="SUPFAM" id="SSF53448">
    <property type="entry name" value="Nucleotide-diphospho-sugar transferases"/>
    <property type="match status" value="1"/>
</dbReference>
<dbReference type="EMBL" id="JACRUM010000004">
    <property type="protein sequence ID" value="MBC5863640.1"/>
    <property type="molecule type" value="Genomic_DNA"/>
</dbReference>
<protein>
    <submittedName>
        <fullName evidence="2">Glycosyltransferase</fullName>
    </submittedName>
</protein>
<sequence length="262" mass="30389">MSEKISVVIRNKNQEHSLDFLLGILKKRYSEDIDEIIVLDNMSTDTSSFVIQKYGVKKVNIDVFSYGGSANIAAESASNDIVVIFSAHAFPISHDFFKLIQLKFQQNNNLAGLRCLHNHNDYVHYSNGVTAKENPNGAGVIFCGSAFNKKVWKLLPFKEDIQTMEDKEWTKRVLDKGYDIEFVPSIFCYTIKRNEEQLFFRYKNEVIGSYQLWHTEYNIITALKMLVGSTINAFKVFISSVYYAFRRFFFLLKFINNKPEKF</sequence>
<name>A0ABR7JGL9_9FLAO</name>
<feature type="domain" description="Glycosyltransferase 2-like" evidence="1">
    <location>
        <begin position="6"/>
        <end position="111"/>
    </location>
</feature>